<dbReference type="Pfam" id="PF00106">
    <property type="entry name" value="adh_short"/>
    <property type="match status" value="1"/>
</dbReference>
<dbReference type="FunFam" id="3.40.50.720:FF:000084">
    <property type="entry name" value="Short-chain dehydrogenase reductase"/>
    <property type="match status" value="1"/>
</dbReference>
<dbReference type="AlphaFoldDB" id="A0A2P8D2Y3"/>
<evidence type="ECO:0000256" key="1">
    <source>
        <dbReference type="ARBA" id="ARBA00006484"/>
    </source>
</evidence>
<accession>A0A2P8D2Y3</accession>
<dbReference type="InterPro" id="IPR002347">
    <property type="entry name" value="SDR_fam"/>
</dbReference>
<dbReference type="SUPFAM" id="SSF51735">
    <property type="entry name" value="NAD(P)-binding Rossmann-fold domains"/>
    <property type="match status" value="1"/>
</dbReference>
<dbReference type="PROSITE" id="PS00061">
    <property type="entry name" value="ADH_SHORT"/>
    <property type="match status" value="1"/>
</dbReference>
<gene>
    <name evidence="3" type="ORF">B0I18_105122</name>
</gene>
<dbReference type="InterPro" id="IPR036291">
    <property type="entry name" value="NAD(P)-bd_dom_sf"/>
</dbReference>
<dbReference type="PANTHER" id="PTHR42879">
    <property type="entry name" value="3-OXOACYL-(ACYL-CARRIER-PROTEIN) REDUCTASE"/>
    <property type="match status" value="1"/>
</dbReference>
<evidence type="ECO:0000313" key="4">
    <source>
        <dbReference type="Proteomes" id="UP000240572"/>
    </source>
</evidence>
<dbReference type="Proteomes" id="UP000240572">
    <property type="component" value="Unassembled WGS sequence"/>
</dbReference>
<keyword evidence="4" id="KW-1185">Reference proteome</keyword>
<sequence>MDLQLKGKKAFISGATQGIGFAIASQLLEEGAAVIINGSNPDKARKALDQLLQAFPGAAVTAIVADLSDREAVEKMLPQLEDIDILINNAGIFGIGDFFETADEDWYRYFEINLMSAMRLSRHLLPGMIGKGWGRIIFISSESGVNVPGNMIPYGMTKAAMSALSNGLSKLTRGTAVTVNTVLGGPTYSEGVAKAVTEIARAQQMDIAQVKDMILQQSNPHILLQRFIDPGEIANLVTYLASPRSVATNGSSLRADSGVLKVI</sequence>
<dbReference type="PRINTS" id="PR00080">
    <property type="entry name" value="SDRFAMILY"/>
</dbReference>
<proteinExistence type="inferred from homology"/>
<dbReference type="InterPro" id="IPR020904">
    <property type="entry name" value="Sc_DH/Rdtase_CS"/>
</dbReference>
<name>A0A2P8D2Y3_9BACT</name>
<dbReference type="GO" id="GO:0032787">
    <property type="term" value="P:monocarboxylic acid metabolic process"/>
    <property type="evidence" value="ECO:0007669"/>
    <property type="project" value="UniProtKB-ARBA"/>
</dbReference>
<dbReference type="Gene3D" id="3.40.50.720">
    <property type="entry name" value="NAD(P)-binding Rossmann-like Domain"/>
    <property type="match status" value="1"/>
</dbReference>
<dbReference type="OrthoDB" id="9804774at2"/>
<evidence type="ECO:0000313" key="3">
    <source>
        <dbReference type="EMBL" id="PSK91539.1"/>
    </source>
</evidence>
<comment type="caution">
    <text evidence="3">The sequence shown here is derived from an EMBL/GenBank/DDBJ whole genome shotgun (WGS) entry which is preliminary data.</text>
</comment>
<dbReference type="InterPro" id="IPR050259">
    <property type="entry name" value="SDR"/>
</dbReference>
<dbReference type="PRINTS" id="PR00081">
    <property type="entry name" value="GDHRDH"/>
</dbReference>
<organism evidence="3 4">
    <name type="scientific">Taibaiella chishuiensis</name>
    <dbReference type="NCBI Taxonomy" id="1434707"/>
    <lineage>
        <taxon>Bacteria</taxon>
        <taxon>Pseudomonadati</taxon>
        <taxon>Bacteroidota</taxon>
        <taxon>Chitinophagia</taxon>
        <taxon>Chitinophagales</taxon>
        <taxon>Chitinophagaceae</taxon>
        <taxon>Taibaiella</taxon>
    </lineage>
</organism>
<dbReference type="EMBL" id="PYGD01000005">
    <property type="protein sequence ID" value="PSK91539.1"/>
    <property type="molecule type" value="Genomic_DNA"/>
</dbReference>
<dbReference type="CDD" id="cd05233">
    <property type="entry name" value="SDR_c"/>
    <property type="match status" value="1"/>
</dbReference>
<comment type="similarity">
    <text evidence="1 2">Belongs to the short-chain dehydrogenases/reductases (SDR) family.</text>
</comment>
<reference evidence="3 4" key="1">
    <citation type="submission" date="2018-03" db="EMBL/GenBank/DDBJ databases">
        <title>Genomic Encyclopedia of Type Strains, Phase III (KMG-III): the genomes of soil and plant-associated and newly described type strains.</title>
        <authorList>
            <person name="Whitman W."/>
        </authorList>
    </citation>
    <scope>NUCLEOTIDE SEQUENCE [LARGE SCALE GENOMIC DNA]</scope>
    <source>
        <strain evidence="3 4">CGMCC 1.12700</strain>
    </source>
</reference>
<evidence type="ECO:0000256" key="2">
    <source>
        <dbReference type="RuleBase" id="RU000363"/>
    </source>
</evidence>
<protein>
    <submittedName>
        <fullName evidence="3">NAD(P)-dependent dehydrogenase (Short-subunit alcohol dehydrogenase family)</fullName>
    </submittedName>
</protein>
<dbReference type="RefSeq" id="WP_106523438.1">
    <property type="nucleotide sequence ID" value="NZ_PYGD01000005.1"/>
</dbReference>